<keyword evidence="2" id="KW-1185">Reference proteome</keyword>
<sequence>MMNTTYKYSEKICQQCGQPIREEIESLHTECERCVGKHEG</sequence>
<evidence type="ECO:0000313" key="1">
    <source>
        <dbReference type="EMBL" id="MFD0943069.1"/>
    </source>
</evidence>
<comment type="caution">
    <text evidence="1">The sequence shown here is derived from an EMBL/GenBank/DDBJ whole genome shotgun (WGS) entry which is preliminary data.</text>
</comment>
<proteinExistence type="predicted"/>
<gene>
    <name evidence="1" type="ORF">ACFQ0V_04715</name>
</gene>
<organism evidence="1 2">
    <name type="scientific">Savagea faecisuis</name>
    <dbReference type="NCBI Taxonomy" id="1274803"/>
    <lineage>
        <taxon>Bacteria</taxon>
        <taxon>Bacillati</taxon>
        <taxon>Bacillota</taxon>
        <taxon>Bacilli</taxon>
        <taxon>Bacillales</taxon>
        <taxon>Caryophanaceae</taxon>
        <taxon>Savagea</taxon>
    </lineage>
</organism>
<protein>
    <submittedName>
        <fullName evidence="1">YhfH family protein</fullName>
    </submittedName>
</protein>
<name>A0ABW3GV62_9BACL</name>
<evidence type="ECO:0000313" key="2">
    <source>
        <dbReference type="Proteomes" id="UP001596976"/>
    </source>
</evidence>
<reference evidence="2" key="1">
    <citation type="journal article" date="2019" name="Int. J. Syst. Evol. Microbiol.">
        <title>The Global Catalogue of Microorganisms (GCM) 10K type strain sequencing project: providing services to taxonomists for standard genome sequencing and annotation.</title>
        <authorList>
            <consortium name="The Broad Institute Genomics Platform"/>
            <consortium name="The Broad Institute Genome Sequencing Center for Infectious Disease"/>
            <person name="Wu L."/>
            <person name="Ma J."/>
        </authorList>
    </citation>
    <scope>NUCLEOTIDE SEQUENCE [LARGE SCALE GENOMIC DNA]</scope>
    <source>
        <strain evidence="2">CCUG 63563</strain>
    </source>
</reference>
<accession>A0ABW3GV62</accession>
<dbReference type="EMBL" id="JBHTJF010000021">
    <property type="protein sequence ID" value="MFD0943069.1"/>
    <property type="molecule type" value="Genomic_DNA"/>
</dbReference>
<dbReference type="RefSeq" id="WP_381010331.1">
    <property type="nucleotide sequence ID" value="NZ_JBHTJF010000021.1"/>
</dbReference>
<dbReference type="Proteomes" id="UP001596976">
    <property type="component" value="Unassembled WGS sequence"/>
</dbReference>